<evidence type="ECO:0000256" key="2">
    <source>
        <dbReference type="ARBA" id="ARBA00023002"/>
    </source>
</evidence>
<keyword evidence="1" id="KW-0285">Flavoprotein</keyword>
<feature type="domain" description="FAD/NAD(P)-binding" evidence="3">
    <location>
        <begin position="14"/>
        <end position="152"/>
    </location>
</feature>
<reference evidence="5" key="1">
    <citation type="journal article" date="2017" name="Appl. Environ. Microbiol.">
        <title>Genomic analysis of Calderihabitans maritimus KKC1, a thermophilic hydrogenogenic carboxydotrophic bacterium isolated from marine sediment.</title>
        <authorList>
            <person name="Omae K."/>
            <person name="Yoneda Y."/>
            <person name="Fukuyama Y."/>
            <person name="Yoshida T."/>
            <person name="Sako Y."/>
        </authorList>
    </citation>
    <scope>NUCLEOTIDE SEQUENCE [LARGE SCALE GENOMIC DNA]</scope>
    <source>
        <strain evidence="5">KKC1</strain>
    </source>
</reference>
<accession>A0A1Z5HQJ4</accession>
<protein>
    <submittedName>
        <fullName evidence="4">FAD-dependent pyridine nucleotide-disulfide oxidoreductase</fullName>
    </submittedName>
</protein>
<evidence type="ECO:0000313" key="4">
    <source>
        <dbReference type="EMBL" id="GAW91802.1"/>
    </source>
</evidence>
<evidence type="ECO:0000313" key="5">
    <source>
        <dbReference type="Proteomes" id="UP000197032"/>
    </source>
</evidence>
<gene>
    <name evidence="4" type="ORF">KKC1_09620</name>
</gene>
<dbReference type="EMBL" id="BDGJ01000033">
    <property type="protein sequence ID" value="GAW91802.1"/>
    <property type="molecule type" value="Genomic_DNA"/>
</dbReference>
<dbReference type="InterPro" id="IPR050097">
    <property type="entry name" value="Ferredoxin-NADP_redctase_2"/>
</dbReference>
<dbReference type="AlphaFoldDB" id="A0A1Z5HQJ4"/>
<feature type="domain" description="FAD/NAD(P)-binding" evidence="3">
    <location>
        <begin position="219"/>
        <end position="280"/>
    </location>
</feature>
<dbReference type="Proteomes" id="UP000197032">
    <property type="component" value="Unassembled WGS sequence"/>
</dbReference>
<name>A0A1Z5HQJ4_9FIRM</name>
<dbReference type="PANTHER" id="PTHR48105">
    <property type="entry name" value="THIOREDOXIN REDUCTASE 1-RELATED-RELATED"/>
    <property type="match status" value="1"/>
</dbReference>
<dbReference type="Pfam" id="PF07992">
    <property type="entry name" value="Pyr_redox_2"/>
    <property type="match status" value="2"/>
</dbReference>
<keyword evidence="2" id="KW-0560">Oxidoreductase</keyword>
<dbReference type="SUPFAM" id="SSF51905">
    <property type="entry name" value="FAD/NAD(P)-binding domain"/>
    <property type="match status" value="1"/>
</dbReference>
<keyword evidence="5" id="KW-1185">Reference proteome</keyword>
<dbReference type="InterPro" id="IPR036188">
    <property type="entry name" value="FAD/NAD-bd_sf"/>
</dbReference>
<evidence type="ECO:0000259" key="3">
    <source>
        <dbReference type="Pfam" id="PF07992"/>
    </source>
</evidence>
<proteinExistence type="predicted"/>
<dbReference type="InterPro" id="IPR023753">
    <property type="entry name" value="FAD/NAD-binding_dom"/>
</dbReference>
<dbReference type="PRINTS" id="PR00469">
    <property type="entry name" value="PNDRDTASEII"/>
</dbReference>
<evidence type="ECO:0000256" key="1">
    <source>
        <dbReference type="ARBA" id="ARBA00022630"/>
    </source>
</evidence>
<dbReference type="GO" id="GO:0016491">
    <property type="term" value="F:oxidoreductase activity"/>
    <property type="evidence" value="ECO:0007669"/>
    <property type="project" value="UniProtKB-KW"/>
</dbReference>
<comment type="caution">
    <text evidence="4">The sequence shown here is derived from an EMBL/GenBank/DDBJ whole genome shotgun (WGS) entry which is preliminary data.</text>
</comment>
<sequence length="293" mass="32068">MYQLGGKTVHNETYDMAIVGCGPAGLSAAVNAHIRRKNLALFGVKFCAPKLFRSPWIDNYLGFPHIKGEELRERFLNHVQEMGISITRDRVDAVYQENGSFSLQVSGRIYRARTVIIATGVEQVKLLPGEEPLVGKGVSYCATCDGPLYKGKTVAMVSYTQDGEEEVKFLAEMCTLVYYIPQYDEAPDTIPGVTVIKQKPKRILGEDTVSGLELEDRQLTVEGVFIERESVPAGQLVPGINMNGNYIQVDREQATNIPGLYAAGDCTGKPFQLAKAVGEGQVAALNAVKYLDA</sequence>
<dbReference type="PRINTS" id="PR00368">
    <property type="entry name" value="FADPNR"/>
</dbReference>
<dbReference type="Gene3D" id="3.50.50.60">
    <property type="entry name" value="FAD/NAD(P)-binding domain"/>
    <property type="match status" value="2"/>
</dbReference>
<organism evidence="4 5">
    <name type="scientific">Calderihabitans maritimus</name>
    <dbReference type="NCBI Taxonomy" id="1246530"/>
    <lineage>
        <taxon>Bacteria</taxon>
        <taxon>Bacillati</taxon>
        <taxon>Bacillota</taxon>
        <taxon>Clostridia</taxon>
        <taxon>Neomoorellales</taxon>
        <taxon>Calderihabitantaceae</taxon>
        <taxon>Calderihabitans</taxon>
    </lineage>
</organism>